<dbReference type="InterPro" id="IPR002589">
    <property type="entry name" value="Macro_dom"/>
</dbReference>
<evidence type="ECO:0000256" key="1">
    <source>
        <dbReference type="ARBA" id="ARBA00035885"/>
    </source>
</evidence>
<reference evidence="3 4" key="1">
    <citation type="submission" date="2015-10" db="EMBL/GenBank/DDBJ databases">
        <authorList>
            <person name="Gilbert D.G."/>
        </authorList>
    </citation>
    <scope>NUCLEOTIDE SEQUENCE [LARGE SCALE GENOMIC DNA]</scope>
    <source>
        <strain evidence="3">COMA1</strain>
    </source>
</reference>
<dbReference type="PANTHER" id="PTHR12521">
    <property type="entry name" value="PROTEIN C6ORF130"/>
    <property type="match status" value="1"/>
</dbReference>
<dbReference type="PANTHER" id="PTHR12521:SF0">
    <property type="entry name" value="ADP-RIBOSE GLYCOHYDROLASE OARD1"/>
    <property type="match status" value="1"/>
</dbReference>
<dbReference type="SUPFAM" id="SSF52949">
    <property type="entry name" value="Macro domain-like"/>
    <property type="match status" value="1"/>
</dbReference>
<accession>A0A0S4L4M6</accession>
<name>A0A0S4L4M6_9BACT</name>
<protein>
    <recommendedName>
        <fullName evidence="2">Macro domain-containing protein</fullName>
    </recommendedName>
</protein>
<keyword evidence="4" id="KW-1185">Reference proteome</keyword>
<dbReference type="SMART" id="SM00506">
    <property type="entry name" value="A1pp"/>
    <property type="match status" value="1"/>
</dbReference>
<dbReference type="PROSITE" id="PS51154">
    <property type="entry name" value="MACRO"/>
    <property type="match status" value="1"/>
</dbReference>
<evidence type="ECO:0000259" key="2">
    <source>
        <dbReference type="PROSITE" id="PS51154"/>
    </source>
</evidence>
<gene>
    <name evidence="3" type="ORF">COMA1_10769</name>
</gene>
<feature type="domain" description="Macro" evidence="2">
    <location>
        <begin position="1"/>
        <end position="161"/>
    </location>
</feature>
<sequence length="161" mass="17520">MLKEVTGDILRTTAEMVAHGVAPNDNYANGLALSLRQQWPAMYKDFRHYCQTFTPKTGDLWTWAGVGGVRIVSLFTQEAAPGHGAKPGKATIENVNHCLKALAKLVESEKVKSVALPRLATGVGGLDWKDVKPLIEKHLGHLSVPVYVYAVYQPGAQAKEV</sequence>
<dbReference type="Proteomes" id="UP000199032">
    <property type="component" value="Unassembled WGS sequence"/>
</dbReference>
<evidence type="ECO:0000313" key="3">
    <source>
        <dbReference type="EMBL" id="CUS32700.1"/>
    </source>
</evidence>
<dbReference type="RefSeq" id="WP_090743916.1">
    <property type="nucleotide sequence ID" value="NZ_CZQA01000001.1"/>
</dbReference>
<dbReference type="STRING" id="1742972.COMA1_10769"/>
<dbReference type="InterPro" id="IPR043472">
    <property type="entry name" value="Macro_dom-like"/>
</dbReference>
<dbReference type="Gene3D" id="3.40.220.10">
    <property type="entry name" value="Leucine Aminopeptidase, subunit E, domain 1"/>
    <property type="match status" value="1"/>
</dbReference>
<proteinExistence type="predicted"/>
<organism evidence="3 4">
    <name type="scientific">Candidatus Nitrospira nitrosa</name>
    <dbReference type="NCBI Taxonomy" id="1742972"/>
    <lineage>
        <taxon>Bacteria</taxon>
        <taxon>Pseudomonadati</taxon>
        <taxon>Nitrospirota</taxon>
        <taxon>Nitrospiria</taxon>
        <taxon>Nitrospirales</taxon>
        <taxon>Nitrospiraceae</taxon>
        <taxon>Nitrospira</taxon>
    </lineage>
</organism>
<dbReference type="InterPro" id="IPR050892">
    <property type="entry name" value="ADP-ribose_metab_enzymes"/>
</dbReference>
<comment type="catalytic activity">
    <reaction evidence="1">
        <text>an N-(ADP-alpha-D-ribosyl)-thymidine in DNA + H2O = a thymidine in DNA + ADP-D-ribose</text>
        <dbReference type="Rhea" id="RHEA:71655"/>
        <dbReference type="Rhea" id="RHEA-COMP:13556"/>
        <dbReference type="Rhea" id="RHEA-COMP:18051"/>
        <dbReference type="ChEBI" id="CHEBI:15377"/>
        <dbReference type="ChEBI" id="CHEBI:57967"/>
        <dbReference type="ChEBI" id="CHEBI:137386"/>
        <dbReference type="ChEBI" id="CHEBI:191199"/>
    </reaction>
    <physiologicalReaction direction="left-to-right" evidence="1">
        <dbReference type="Rhea" id="RHEA:71656"/>
    </physiologicalReaction>
</comment>
<dbReference type="AlphaFoldDB" id="A0A0S4L4M6"/>
<evidence type="ECO:0000313" key="4">
    <source>
        <dbReference type="Proteomes" id="UP000199032"/>
    </source>
</evidence>
<dbReference type="EMBL" id="CZQA01000001">
    <property type="protein sequence ID" value="CUS32700.1"/>
    <property type="molecule type" value="Genomic_DNA"/>
</dbReference>
<dbReference type="GO" id="GO:0140291">
    <property type="term" value="P:peptidyl-glutamate ADP-deribosylation"/>
    <property type="evidence" value="ECO:0007669"/>
    <property type="project" value="TreeGrafter"/>
</dbReference>
<dbReference type="OrthoDB" id="9780211at2"/>
<dbReference type="Pfam" id="PF01661">
    <property type="entry name" value="Macro"/>
    <property type="match status" value="1"/>
</dbReference>